<dbReference type="AlphaFoldDB" id="A0A1F6Y6H7"/>
<sequence>MFMLNERKYTIETEQETDGRWIAEVLEIPGVLAYGDTLEQAQANVEALTFRIMAEEIEENTSKNVFGFSNIAFSLS</sequence>
<dbReference type="Proteomes" id="UP000177693">
    <property type="component" value="Unassembled WGS sequence"/>
</dbReference>
<accession>A0A1F6Y6H7</accession>
<proteinExistence type="predicted"/>
<evidence type="ECO:0008006" key="3">
    <source>
        <dbReference type="Google" id="ProtNLM"/>
    </source>
</evidence>
<dbReference type="InterPro" id="IPR035069">
    <property type="entry name" value="TTHA1013/TTHA0281-like"/>
</dbReference>
<evidence type="ECO:0000313" key="2">
    <source>
        <dbReference type="Proteomes" id="UP000177693"/>
    </source>
</evidence>
<protein>
    <recommendedName>
        <fullName evidence="3">HicB-like antitoxin of toxin-antitoxin system domain-containing protein</fullName>
    </recommendedName>
</protein>
<dbReference type="EMBL" id="MFVL01000008">
    <property type="protein sequence ID" value="OGJ01990.1"/>
    <property type="molecule type" value="Genomic_DNA"/>
</dbReference>
<organism evidence="1 2">
    <name type="scientific">Candidatus Nomurabacteria bacterium RIFCSPLOWO2_02_FULL_40_67</name>
    <dbReference type="NCBI Taxonomy" id="1801787"/>
    <lineage>
        <taxon>Bacteria</taxon>
        <taxon>Candidatus Nomuraibacteriota</taxon>
    </lineage>
</organism>
<dbReference type="Gene3D" id="3.30.160.250">
    <property type="match status" value="1"/>
</dbReference>
<reference evidence="1 2" key="1">
    <citation type="journal article" date="2016" name="Nat. Commun.">
        <title>Thousands of microbial genomes shed light on interconnected biogeochemical processes in an aquifer system.</title>
        <authorList>
            <person name="Anantharaman K."/>
            <person name="Brown C.T."/>
            <person name="Hug L.A."/>
            <person name="Sharon I."/>
            <person name="Castelle C.J."/>
            <person name="Probst A.J."/>
            <person name="Thomas B.C."/>
            <person name="Singh A."/>
            <person name="Wilkins M.J."/>
            <person name="Karaoz U."/>
            <person name="Brodie E.L."/>
            <person name="Williams K.H."/>
            <person name="Hubbard S.S."/>
            <person name="Banfield J.F."/>
        </authorList>
    </citation>
    <scope>NUCLEOTIDE SEQUENCE [LARGE SCALE GENOMIC DNA]</scope>
</reference>
<comment type="caution">
    <text evidence="1">The sequence shown here is derived from an EMBL/GenBank/DDBJ whole genome shotgun (WGS) entry which is preliminary data.</text>
</comment>
<gene>
    <name evidence="1" type="ORF">A3I23_03395</name>
</gene>
<name>A0A1F6Y6H7_9BACT</name>
<evidence type="ECO:0000313" key="1">
    <source>
        <dbReference type="EMBL" id="OGJ01990.1"/>
    </source>
</evidence>
<dbReference type="SUPFAM" id="SSF143100">
    <property type="entry name" value="TTHA1013/TTHA0281-like"/>
    <property type="match status" value="1"/>
</dbReference>